<organism evidence="6">
    <name type="scientific">hydrothermal vent metagenome</name>
    <dbReference type="NCBI Taxonomy" id="652676"/>
    <lineage>
        <taxon>unclassified sequences</taxon>
        <taxon>metagenomes</taxon>
        <taxon>ecological metagenomes</taxon>
    </lineage>
</organism>
<dbReference type="FunFam" id="3.40.50.150:FF:000005">
    <property type="entry name" value="Ribosomal RNA large subunit methyltransferase E"/>
    <property type="match status" value="1"/>
</dbReference>
<dbReference type="GO" id="GO:0008650">
    <property type="term" value="F:rRNA (uridine-2'-O-)-methyltransferase activity"/>
    <property type="evidence" value="ECO:0007669"/>
    <property type="project" value="TreeGrafter"/>
</dbReference>
<keyword evidence="2 6" id="KW-0489">Methyltransferase</keyword>
<dbReference type="EMBL" id="UOFS01000044">
    <property type="protein sequence ID" value="VAX00562.1"/>
    <property type="molecule type" value="Genomic_DNA"/>
</dbReference>
<dbReference type="PANTHER" id="PTHR10920:SF18">
    <property type="entry name" value="RRNA METHYLTRANSFERASE 2, MITOCHONDRIAL"/>
    <property type="match status" value="1"/>
</dbReference>
<dbReference type="InterPro" id="IPR002877">
    <property type="entry name" value="RNA_MeTrfase_FtsJ_dom"/>
</dbReference>
<gene>
    <name evidence="6" type="ORF">MNBD_GAMMA22-2988</name>
</gene>
<dbReference type="InterPro" id="IPR015507">
    <property type="entry name" value="rRNA-MeTfrase_E"/>
</dbReference>
<reference evidence="6" key="1">
    <citation type="submission" date="2018-06" db="EMBL/GenBank/DDBJ databases">
        <authorList>
            <person name="Zhirakovskaya E."/>
        </authorList>
    </citation>
    <scope>NUCLEOTIDE SEQUENCE</scope>
</reference>
<feature type="domain" description="Ribosomal RNA methyltransferase FtsJ" evidence="5">
    <location>
        <begin position="28"/>
        <end position="204"/>
    </location>
</feature>
<dbReference type="NCBIfam" id="NF008390">
    <property type="entry name" value="PRK11188.1"/>
    <property type="match status" value="1"/>
</dbReference>
<dbReference type="PANTHER" id="PTHR10920">
    <property type="entry name" value="RIBOSOMAL RNA METHYLTRANSFERASE"/>
    <property type="match status" value="1"/>
</dbReference>
<dbReference type="SUPFAM" id="SSF53335">
    <property type="entry name" value="S-adenosyl-L-methionine-dependent methyltransferases"/>
    <property type="match status" value="1"/>
</dbReference>
<proteinExistence type="inferred from homology"/>
<evidence type="ECO:0000313" key="6">
    <source>
        <dbReference type="EMBL" id="VAX00562.1"/>
    </source>
</evidence>
<evidence type="ECO:0000256" key="4">
    <source>
        <dbReference type="ARBA" id="ARBA00022691"/>
    </source>
</evidence>
<dbReference type="Pfam" id="PF01728">
    <property type="entry name" value="FtsJ"/>
    <property type="match status" value="1"/>
</dbReference>
<keyword evidence="3 6" id="KW-0808">Transferase</keyword>
<protein>
    <submittedName>
        <fullName evidence="6">23S rRNA (Uridine(2552)-2'-O)-methyltransferase</fullName>
        <ecNumber evidence="6">2.1.1.166</ecNumber>
    </submittedName>
</protein>
<evidence type="ECO:0000256" key="3">
    <source>
        <dbReference type="ARBA" id="ARBA00022679"/>
    </source>
</evidence>
<dbReference type="HAMAP" id="MF_01547">
    <property type="entry name" value="RNA_methyltr_E"/>
    <property type="match status" value="1"/>
</dbReference>
<keyword evidence="4" id="KW-0949">S-adenosyl-L-methionine</keyword>
<dbReference type="PIRSF" id="PIRSF005461">
    <property type="entry name" value="23S_rRNA_mtase"/>
    <property type="match status" value="1"/>
</dbReference>
<evidence type="ECO:0000256" key="2">
    <source>
        <dbReference type="ARBA" id="ARBA00022603"/>
    </source>
</evidence>
<sequence length="206" mass="23002">MAKSKQSKAWLKEHFDDPYVKRAQQDGYRSRAVYKLLEIQKKDKIIKLGMWVVDLGAAPGGWSQITANIVGDTGHVIAQDILSVESLAGVTYIPGDFTDEATELAVQKALNNHPVDLVLSDMAPNISGVKAIDSPKAMYLCELALYTAEKILKKNGDFLIKVFHGEGFDEYLRDLRTRFAKVLIRKPQASRARSSEVYLLARGYDN</sequence>
<dbReference type="AlphaFoldDB" id="A0A3B1A963"/>
<dbReference type="InterPro" id="IPR029063">
    <property type="entry name" value="SAM-dependent_MTases_sf"/>
</dbReference>
<dbReference type="InterPro" id="IPR050082">
    <property type="entry name" value="RNA_methyltr_RlmE"/>
</dbReference>
<name>A0A3B1A963_9ZZZZ</name>
<accession>A0A3B1A963</accession>
<dbReference type="Gene3D" id="3.40.50.150">
    <property type="entry name" value="Vaccinia Virus protein VP39"/>
    <property type="match status" value="1"/>
</dbReference>
<evidence type="ECO:0000256" key="1">
    <source>
        <dbReference type="ARBA" id="ARBA00022552"/>
    </source>
</evidence>
<dbReference type="EC" id="2.1.1.166" evidence="6"/>
<evidence type="ECO:0000259" key="5">
    <source>
        <dbReference type="Pfam" id="PF01728"/>
    </source>
</evidence>
<keyword evidence="1" id="KW-0698">rRNA processing</keyword>